<dbReference type="Gene3D" id="3.40.50.300">
    <property type="entry name" value="P-loop containing nucleotide triphosphate hydrolases"/>
    <property type="match status" value="2"/>
</dbReference>
<dbReference type="PROSITE" id="PS00211">
    <property type="entry name" value="ABC_TRANSPORTER_1"/>
    <property type="match status" value="2"/>
</dbReference>
<evidence type="ECO:0000256" key="2">
    <source>
        <dbReference type="ARBA" id="ARBA00005417"/>
    </source>
</evidence>
<dbReference type="Pfam" id="PF00005">
    <property type="entry name" value="ABC_tran"/>
    <property type="match status" value="2"/>
</dbReference>
<sequence>MKMDTVTLTPAPTPPSGEAAAPKPAELLVEIENLTYSYEGEIKPVINGVSLKVREGEFVLILGPSGCGKSTFLNVLNGTIPHTLKGDLKGTAFVCGKSVHETKVAVFATEVGMVFQDPDAQIINTRVRDEVCFGLENLCRPAPEIMLRQAEALAFVGLSNAGDMSIFDMSGGQKQRVSIAAVLAARPRLLVLDEPTANLDPAGMAEVFAVLHRLNRDHGTTVIMVEHRVDELADLISRVVMMDRGTIIFDGTPREAFARRRDAHSEEAEAVSISAWFPQVSEFALELAAAAGTDLAPDQVPLNVAEAVALAERLIAAPSMVPTGTVEPAPAPPPPETRKPLLSIRHMSFGYDKDTPILRDISLELESRSIVALLGQNGSGKTTLAKCLIGINPAPKNSIYLNGKDISDLGPKDISAEVGYVFQNPDHQFVTDQVDEEVAYGLKVRGYSDAAIAERVDEVLEIVDLARYRARSPFNLSLGERRRLSVATMLVLEPHLLLLDEPTIGQDHERAQHLMGLMARLRERYGTTIVMITHDMRLVAQWADRAVALSGGRIAFDGSPTELFGLPEILEGSSLMPPPVFEVSRALARRHPAKVPAATLSVSGLVQSILG</sequence>
<evidence type="ECO:0000256" key="4">
    <source>
        <dbReference type="ARBA" id="ARBA00022475"/>
    </source>
</evidence>
<evidence type="ECO:0000313" key="12">
    <source>
        <dbReference type="Proteomes" id="UP000019486"/>
    </source>
</evidence>
<evidence type="ECO:0000259" key="10">
    <source>
        <dbReference type="PROSITE" id="PS50893"/>
    </source>
</evidence>
<dbReference type="InterPro" id="IPR050095">
    <property type="entry name" value="ECF_ABC_transporter_ATP-bd"/>
</dbReference>
<feature type="domain" description="ABC transporter" evidence="10">
    <location>
        <begin position="29"/>
        <end position="269"/>
    </location>
</feature>
<dbReference type="InterPro" id="IPR027417">
    <property type="entry name" value="P-loop_NTPase"/>
</dbReference>
<dbReference type="GO" id="GO:0016887">
    <property type="term" value="F:ATP hydrolysis activity"/>
    <property type="evidence" value="ECO:0007669"/>
    <property type="project" value="InterPro"/>
</dbReference>
<dbReference type="SMART" id="SM00382">
    <property type="entry name" value="AAA"/>
    <property type="match status" value="2"/>
</dbReference>
<dbReference type="InterPro" id="IPR015856">
    <property type="entry name" value="ABC_transpr_CbiO/EcfA_su"/>
</dbReference>
<dbReference type="AlphaFoldDB" id="W9GXZ2"/>
<evidence type="ECO:0000256" key="6">
    <source>
        <dbReference type="ARBA" id="ARBA00022840"/>
    </source>
</evidence>
<dbReference type="PROSITE" id="PS50893">
    <property type="entry name" value="ABC_TRANSPORTER_2"/>
    <property type="match status" value="2"/>
</dbReference>
<keyword evidence="7" id="KW-1278">Translocase</keyword>
<evidence type="ECO:0000256" key="1">
    <source>
        <dbReference type="ARBA" id="ARBA00004202"/>
    </source>
</evidence>
<feature type="region of interest" description="Disordered" evidence="9">
    <location>
        <begin position="1"/>
        <end position="22"/>
    </location>
</feature>
<dbReference type="SUPFAM" id="SSF52540">
    <property type="entry name" value="P-loop containing nucleoside triphosphate hydrolases"/>
    <property type="match status" value="2"/>
</dbReference>
<dbReference type="InterPro" id="IPR003439">
    <property type="entry name" value="ABC_transporter-like_ATP-bd"/>
</dbReference>
<proteinExistence type="inferred from homology"/>
<dbReference type="InterPro" id="IPR017871">
    <property type="entry name" value="ABC_transporter-like_CS"/>
</dbReference>
<reference evidence="11 12" key="1">
    <citation type="submission" date="2013-08" db="EMBL/GenBank/DDBJ databases">
        <title>The genome sequence of Skermanella stibiiresistens.</title>
        <authorList>
            <person name="Zhu W."/>
            <person name="Wang G."/>
        </authorList>
    </citation>
    <scope>NUCLEOTIDE SEQUENCE [LARGE SCALE GENOMIC DNA]</scope>
    <source>
        <strain evidence="11 12">SB22</strain>
    </source>
</reference>
<accession>W9GXZ2</accession>
<dbReference type="GO" id="GO:0000041">
    <property type="term" value="P:transition metal ion transport"/>
    <property type="evidence" value="ECO:0007669"/>
    <property type="project" value="UniProtKB-ARBA"/>
</dbReference>
<gene>
    <name evidence="11" type="ORF">N825_10865</name>
</gene>
<dbReference type="PANTHER" id="PTHR43553">
    <property type="entry name" value="HEAVY METAL TRANSPORTER"/>
    <property type="match status" value="1"/>
</dbReference>
<dbReference type="NCBIfam" id="NF010167">
    <property type="entry name" value="PRK13648.1"/>
    <property type="match status" value="2"/>
</dbReference>
<dbReference type="EMBL" id="AVFL01000016">
    <property type="protein sequence ID" value="EWY38795.1"/>
    <property type="molecule type" value="Genomic_DNA"/>
</dbReference>
<dbReference type="GO" id="GO:0042626">
    <property type="term" value="F:ATPase-coupled transmembrane transporter activity"/>
    <property type="evidence" value="ECO:0007669"/>
    <property type="project" value="TreeGrafter"/>
</dbReference>
<keyword evidence="6" id="KW-0067">ATP-binding</keyword>
<keyword evidence="3" id="KW-0813">Transport</keyword>
<dbReference type="OrthoDB" id="9782163at2"/>
<evidence type="ECO:0000256" key="3">
    <source>
        <dbReference type="ARBA" id="ARBA00022448"/>
    </source>
</evidence>
<evidence type="ECO:0000313" key="11">
    <source>
        <dbReference type="EMBL" id="EWY38795.1"/>
    </source>
</evidence>
<evidence type="ECO:0000256" key="9">
    <source>
        <dbReference type="SAM" id="MobiDB-lite"/>
    </source>
</evidence>
<dbReference type="InterPro" id="IPR003593">
    <property type="entry name" value="AAA+_ATPase"/>
</dbReference>
<keyword evidence="12" id="KW-1185">Reference proteome</keyword>
<keyword evidence="5" id="KW-0547">Nucleotide-binding</keyword>
<dbReference type="STRING" id="1385369.N825_10865"/>
<dbReference type="GO" id="GO:0005524">
    <property type="term" value="F:ATP binding"/>
    <property type="evidence" value="ECO:0007669"/>
    <property type="project" value="UniProtKB-KW"/>
</dbReference>
<keyword evidence="4" id="KW-1003">Cell membrane</keyword>
<protein>
    <recommendedName>
        <fullName evidence="10">ABC transporter domain-containing protein</fullName>
    </recommendedName>
</protein>
<dbReference type="Proteomes" id="UP000019486">
    <property type="component" value="Unassembled WGS sequence"/>
</dbReference>
<comment type="caution">
    <text evidence="11">The sequence shown here is derived from an EMBL/GenBank/DDBJ whole genome shotgun (WGS) entry which is preliminary data.</text>
</comment>
<dbReference type="RefSeq" id="WP_051512671.1">
    <property type="nucleotide sequence ID" value="NZ_AVFL01000016.1"/>
</dbReference>
<organism evidence="11 12">
    <name type="scientific">Skermanella stibiiresistens SB22</name>
    <dbReference type="NCBI Taxonomy" id="1385369"/>
    <lineage>
        <taxon>Bacteria</taxon>
        <taxon>Pseudomonadati</taxon>
        <taxon>Pseudomonadota</taxon>
        <taxon>Alphaproteobacteria</taxon>
        <taxon>Rhodospirillales</taxon>
        <taxon>Azospirillaceae</taxon>
        <taxon>Skermanella</taxon>
    </lineage>
</organism>
<dbReference type="PANTHER" id="PTHR43553:SF27">
    <property type="entry name" value="ENERGY-COUPLING FACTOR TRANSPORTER ATP-BINDING PROTEIN ECFA2"/>
    <property type="match status" value="1"/>
</dbReference>
<comment type="subcellular location">
    <subcellularLocation>
        <location evidence="1">Cell membrane</location>
        <topology evidence="1">Peripheral membrane protein</topology>
    </subcellularLocation>
</comment>
<feature type="compositionally biased region" description="Polar residues" evidence="9">
    <location>
        <begin position="1"/>
        <end position="10"/>
    </location>
</feature>
<dbReference type="CDD" id="cd03225">
    <property type="entry name" value="ABC_cobalt_CbiO_domain1"/>
    <property type="match status" value="2"/>
</dbReference>
<comment type="similarity">
    <text evidence="2">Belongs to the ABC transporter superfamily.</text>
</comment>
<dbReference type="GO" id="GO:0043190">
    <property type="term" value="C:ATP-binding cassette (ABC) transporter complex"/>
    <property type="evidence" value="ECO:0007669"/>
    <property type="project" value="TreeGrafter"/>
</dbReference>
<evidence type="ECO:0000256" key="7">
    <source>
        <dbReference type="ARBA" id="ARBA00022967"/>
    </source>
</evidence>
<dbReference type="FunFam" id="3.40.50.300:FF:000224">
    <property type="entry name" value="Energy-coupling factor transporter ATP-binding protein EcfA"/>
    <property type="match status" value="2"/>
</dbReference>
<keyword evidence="8" id="KW-0472">Membrane</keyword>
<name>W9GXZ2_9PROT</name>
<evidence type="ECO:0000256" key="8">
    <source>
        <dbReference type="ARBA" id="ARBA00023136"/>
    </source>
</evidence>
<feature type="domain" description="ABC transporter" evidence="10">
    <location>
        <begin position="342"/>
        <end position="576"/>
    </location>
</feature>
<evidence type="ECO:0000256" key="5">
    <source>
        <dbReference type="ARBA" id="ARBA00022741"/>
    </source>
</evidence>